<dbReference type="PANTHER" id="PTHR45660">
    <property type="entry name" value="HISTONE-LYSINE N-METHYLTRANSFERASE SETMAR"/>
    <property type="match status" value="1"/>
</dbReference>
<dbReference type="InterPro" id="IPR051357">
    <property type="entry name" value="H3K9_HMTase_SUVAR3-9"/>
</dbReference>
<dbReference type="GO" id="GO:0140999">
    <property type="term" value="F:histone H3K4 trimethyltransferase activity"/>
    <property type="evidence" value="ECO:0007669"/>
    <property type="project" value="UniProtKB-EC"/>
</dbReference>
<accession>A0A251UQ11</accession>
<dbReference type="SUPFAM" id="SSF88697">
    <property type="entry name" value="PUA domain-like"/>
    <property type="match status" value="1"/>
</dbReference>
<dbReference type="GO" id="GO:0042054">
    <property type="term" value="F:histone methyltransferase activity"/>
    <property type="evidence" value="ECO:0000318"/>
    <property type="project" value="GO_Central"/>
</dbReference>
<keyword evidence="8" id="KW-1185">Reference proteome</keyword>
<feature type="compositionally biased region" description="Basic and acidic residues" evidence="4">
    <location>
        <begin position="1"/>
        <end position="21"/>
    </location>
</feature>
<dbReference type="OMA" id="LRNVHLH"/>
<reference evidence="6 8" key="1">
    <citation type="journal article" date="2017" name="Nature">
        <title>The sunflower genome provides insights into oil metabolism, flowering and Asterid evolution.</title>
        <authorList>
            <person name="Badouin H."/>
            <person name="Gouzy J."/>
            <person name="Grassa C.J."/>
            <person name="Murat F."/>
            <person name="Staton S.E."/>
            <person name="Cottret L."/>
            <person name="Lelandais-Briere C."/>
            <person name="Owens G.L."/>
            <person name="Carrere S."/>
            <person name="Mayjonade B."/>
            <person name="Legrand L."/>
            <person name="Gill N."/>
            <person name="Kane N.C."/>
            <person name="Bowers J.E."/>
            <person name="Hubner S."/>
            <person name="Bellec A."/>
            <person name="Berard A."/>
            <person name="Berges H."/>
            <person name="Blanchet N."/>
            <person name="Boniface M.C."/>
            <person name="Brunel D."/>
            <person name="Catrice O."/>
            <person name="Chaidir N."/>
            <person name="Claudel C."/>
            <person name="Donnadieu C."/>
            <person name="Faraut T."/>
            <person name="Fievet G."/>
            <person name="Helmstetter N."/>
            <person name="King M."/>
            <person name="Knapp S.J."/>
            <person name="Lai Z."/>
            <person name="Le Paslier M.C."/>
            <person name="Lippi Y."/>
            <person name="Lorenzon L."/>
            <person name="Mandel J.R."/>
            <person name="Marage G."/>
            <person name="Marchand G."/>
            <person name="Marquand E."/>
            <person name="Bret-Mestries E."/>
            <person name="Morien E."/>
            <person name="Nambeesan S."/>
            <person name="Nguyen T."/>
            <person name="Pegot-Espagnet P."/>
            <person name="Pouilly N."/>
            <person name="Raftis F."/>
            <person name="Sallet E."/>
            <person name="Schiex T."/>
            <person name="Thomas J."/>
            <person name="Vandecasteele C."/>
            <person name="Vares D."/>
            <person name="Vear F."/>
            <person name="Vautrin S."/>
            <person name="Crespi M."/>
            <person name="Mangin B."/>
            <person name="Burke J.M."/>
            <person name="Salse J."/>
            <person name="Munos S."/>
            <person name="Vincourt P."/>
            <person name="Rieseberg L.H."/>
            <person name="Langlade N.B."/>
        </authorList>
    </citation>
    <scope>NUCLEOTIDE SEQUENCE [LARGE SCALE GENOMIC DNA]</scope>
    <source>
        <strain evidence="8">cv. SF193</strain>
        <tissue evidence="6">Leaves</tissue>
    </source>
</reference>
<organism evidence="7 8">
    <name type="scientific">Helianthus annuus</name>
    <name type="common">Common sunflower</name>
    <dbReference type="NCBI Taxonomy" id="4232"/>
    <lineage>
        <taxon>Eukaryota</taxon>
        <taxon>Viridiplantae</taxon>
        <taxon>Streptophyta</taxon>
        <taxon>Embryophyta</taxon>
        <taxon>Tracheophyta</taxon>
        <taxon>Spermatophyta</taxon>
        <taxon>Magnoliopsida</taxon>
        <taxon>eudicotyledons</taxon>
        <taxon>Gunneridae</taxon>
        <taxon>Pentapetalae</taxon>
        <taxon>asterids</taxon>
        <taxon>campanulids</taxon>
        <taxon>Asterales</taxon>
        <taxon>Asteraceae</taxon>
        <taxon>Asteroideae</taxon>
        <taxon>Heliantheae alliance</taxon>
        <taxon>Heliantheae</taxon>
        <taxon>Helianthus</taxon>
    </lineage>
</organism>
<dbReference type="EMBL" id="MNCJ02000320">
    <property type="protein sequence ID" value="KAF5805603.1"/>
    <property type="molecule type" value="Genomic_DNA"/>
</dbReference>
<comment type="subcellular location">
    <subcellularLocation>
        <location evidence="1">Chromosome</location>
    </subcellularLocation>
    <subcellularLocation>
        <location evidence="3">Nucleus</location>
    </subcellularLocation>
</comment>
<dbReference type="SMART" id="SM00466">
    <property type="entry name" value="SRA"/>
    <property type="match status" value="1"/>
</dbReference>
<evidence type="ECO:0000256" key="4">
    <source>
        <dbReference type="SAM" id="MobiDB-lite"/>
    </source>
</evidence>
<proteinExistence type="predicted"/>
<dbReference type="InParanoid" id="A0A251UQ11"/>
<evidence type="ECO:0000313" key="7">
    <source>
        <dbReference type="EMBL" id="OTG25139.1"/>
    </source>
</evidence>
<feature type="region of interest" description="Disordered" evidence="4">
    <location>
        <begin position="1"/>
        <end position="23"/>
    </location>
</feature>
<feature type="compositionally biased region" description="Basic and acidic residues" evidence="4">
    <location>
        <begin position="214"/>
        <end position="226"/>
    </location>
</feature>
<dbReference type="Pfam" id="PF02182">
    <property type="entry name" value="SAD_SRA"/>
    <property type="match status" value="1"/>
</dbReference>
<dbReference type="Proteomes" id="UP000215914">
    <property type="component" value="Chromosome 5"/>
</dbReference>
<evidence type="ECO:0000313" key="8">
    <source>
        <dbReference type="Proteomes" id="UP000215914"/>
    </source>
</evidence>
<feature type="compositionally biased region" description="Polar residues" evidence="4">
    <location>
        <begin position="199"/>
        <end position="213"/>
    </location>
</feature>
<dbReference type="PANTHER" id="PTHR45660:SF46">
    <property type="entry name" value="HISTONE-LYSINE N-METHYLTRANSFERASE, H3 LYSINE-9 SPECIFIC SUVH6"/>
    <property type="match status" value="1"/>
</dbReference>
<dbReference type="EC" id="2.1.1.354" evidence="6"/>
<dbReference type="EMBL" id="CM007894">
    <property type="protein sequence ID" value="OTG25139.1"/>
    <property type="molecule type" value="Genomic_DNA"/>
</dbReference>
<gene>
    <name evidence="7" type="ORF">HannXRQ_Chr05g0144381</name>
    <name evidence="6" type="ORF">HanXRQr2_Chr05g0211301</name>
</gene>
<dbReference type="AlphaFoldDB" id="A0A251UQ11"/>
<dbReference type="GO" id="GO:0003690">
    <property type="term" value="F:double-stranded DNA binding"/>
    <property type="evidence" value="ECO:0000318"/>
    <property type="project" value="GO_Central"/>
</dbReference>
<dbReference type="Gene3D" id="2.30.280.10">
    <property type="entry name" value="SRA-YDG"/>
    <property type="match status" value="1"/>
</dbReference>
<dbReference type="InterPro" id="IPR003105">
    <property type="entry name" value="SRA_YDG"/>
</dbReference>
<dbReference type="InterPro" id="IPR036987">
    <property type="entry name" value="SRA-YDG_sf"/>
</dbReference>
<evidence type="ECO:0000256" key="1">
    <source>
        <dbReference type="ARBA" id="ARBA00004286"/>
    </source>
</evidence>
<feature type="compositionally biased region" description="Basic and acidic residues" evidence="4">
    <location>
        <begin position="249"/>
        <end position="258"/>
    </location>
</feature>
<name>A0A251UQ11_HELAN</name>
<dbReference type="PROSITE" id="PS51015">
    <property type="entry name" value="YDG"/>
    <property type="match status" value="1"/>
</dbReference>
<feature type="region of interest" description="Disordered" evidence="4">
    <location>
        <begin position="173"/>
        <end position="258"/>
    </location>
</feature>
<reference evidence="7" key="2">
    <citation type="submission" date="2017-02" db="EMBL/GenBank/DDBJ databases">
        <title>Sunflower complete genome.</title>
        <authorList>
            <person name="Langlade N."/>
            <person name="Munos S."/>
        </authorList>
    </citation>
    <scope>NUCLEOTIDE SEQUENCE [LARGE SCALE GENOMIC DNA]</scope>
    <source>
        <tissue evidence="7">Leaves</tissue>
    </source>
</reference>
<sequence>MELPRKRASDDFNDRDLEAGRRQKPKVLAVRDFPPGCGINEADIKPLKKLRNVHLHLEAVRKQKPKVLAVRDFPPGCGVKEADIKPLKKLRNVHLHLENNSLKPNEFFEKSKVTNTVVTERKPLKLLDNEDTNTGKTNLRMKDKAVSIEHAEFRRNKPSFGLKPAGKVMFWDPTCTNEGHDQQPKVTTTTVSRGKPLKSSDNGDSNVTKLTSNGEDKRFQPKERSRNKSSFGSKEGDAQKSDVSTTSGTRKEHTKREKIKEAMSVFDEVYAKLLQDNRLKSKEEKIANWRVPVEVAKIAKQMLKWMEPEKSLGHICGVQIGDKFKFRSQLKMIGLHCQLQSGIDYTNIEGKNLAISVVDAHRYSNESGSSDMLIYSGHGGLGFLGCKLPPEDQKLVRGNLALKNSMDERTPVRVIRKVEGFQKNELFVYDGLYVVNHYTQNRNEEGKIAFQFHLSRVPGQPLLHKMLNASC</sequence>
<dbReference type="GO" id="GO:0005634">
    <property type="term" value="C:nucleus"/>
    <property type="evidence" value="ECO:0007669"/>
    <property type="project" value="UniProtKB-SubCell"/>
</dbReference>
<reference evidence="6" key="3">
    <citation type="submission" date="2020-06" db="EMBL/GenBank/DDBJ databases">
        <title>Helianthus annuus Genome sequencing and assembly Release 2.</title>
        <authorList>
            <person name="Gouzy J."/>
            <person name="Langlade N."/>
            <person name="Munos S."/>
        </authorList>
    </citation>
    <scope>NUCLEOTIDE SEQUENCE</scope>
    <source>
        <tissue evidence="6">Leaves</tissue>
    </source>
</reference>
<evidence type="ECO:0000256" key="3">
    <source>
        <dbReference type="PROSITE-ProRule" id="PRU00358"/>
    </source>
</evidence>
<dbReference type="GO" id="GO:0032259">
    <property type="term" value="P:methylation"/>
    <property type="evidence" value="ECO:0007669"/>
    <property type="project" value="UniProtKB-KW"/>
</dbReference>
<keyword evidence="2 3" id="KW-0539">Nucleus</keyword>
<dbReference type="InterPro" id="IPR015947">
    <property type="entry name" value="PUA-like_sf"/>
</dbReference>
<dbReference type="Gramene" id="mRNA:HanXRQr2_Chr05g0211301">
    <property type="protein sequence ID" value="CDS:HanXRQr2_Chr05g0211301.1"/>
    <property type="gene ID" value="HanXRQr2_Chr05g0211301"/>
</dbReference>
<evidence type="ECO:0000259" key="5">
    <source>
        <dbReference type="PROSITE" id="PS51015"/>
    </source>
</evidence>
<dbReference type="OrthoDB" id="5792673at2759"/>
<evidence type="ECO:0000256" key="2">
    <source>
        <dbReference type="ARBA" id="ARBA00023242"/>
    </source>
</evidence>
<dbReference type="STRING" id="4232.A0A251UQ11"/>
<evidence type="ECO:0000313" key="6">
    <source>
        <dbReference type="EMBL" id="KAF5805603.1"/>
    </source>
</evidence>
<keyword evidence="6" id="KW-0489">Methyltransferase</keyword>
<keyword evidence="6" id="KW-0808">Transferase</keyword>
<feature type="domain" description="YDG" evidence="5">
    <location>
        <begin position="313"/>
        <end position="456"/>
    </location>
</feature>
<dbReference type="GO" id="GO:0005694">
    <property type="term" value="C:chromosome"/>
    <property type="evidence" value="ECO:0007669"/>
    <property type="project" value="UniProtKB-SubCell"/>
</dbReference>
<protein>
    <submittedName>
        <fullName evidence="6">Histone-lysine N-methyltransferase</fullName>
        <ecNumber evidence="6">2.1.1.354</ecNumber>
    </submittedName>
    <submittedName>
        <fullName evidence="7">Putative SRA-YDG, PUA-like domain protein</fullName>
    </submittedName>
</protein>